<comment type="caution">
    <text evidence="11">The sequence shown here is derived from an EMBL/GenBank/DDBJ whole genome shotgun (WGS) entry which is preliminary data.</text>
</comment>
<dbReference type="Gene3D" id="3.30.200.20">
    <property type="entry name" value="Phosphorylase Kinase, domain 1"/>
    <property type="match status" value="1"/>
</dbReference>
<dbReference type="InterPro" id="IPR011990">
    <property type="entry name" value="TPR-like_helical_dom_sf"/>
</dbReference>
<keyword evidence="2 11" id="KW-0808">Transferase</keyword>
<dbReference type="Proteomes" id="UP000316598">
    <property type="component" value="Unassembled WGS sequence"/>
</dbReference>
<dbReference type="PROSITE" id="PS50011">
    <property type="entry name" value="PROTEIN_KINASE_DOM"/>
    <property type="match status" value="1"/>
</dbReference>
<keyword evidence="5 8" id="KW-0067">ATP-binding</keyword>
<feature type="compositionally biased region" description="Low complexity" evidence="9">
    <location>
        <begin position="70"/>
        <end position="84"/>
    </location>
</feature>
<proteinExistence type="predicted"/>
<comment type="catalytic activity">
    <reaction evidence="7">
        <text>L-seryl-[protein] + ATP = O-phospho-L-seryl-[protein] + ADP + H(+)</text>
        <dbReference type="Rhea" id="RHEA:17989"/>
        <dbReference type="Rhea" id="RHEA-COMP:9863"/>
        <dbReference type="Rhea" id="RHEA-COMP:11604"/>
        <dbReference type="ChEBI" id="CHEBI:15378"/>
        <dbReference type="ChEBI" id="CHEBI:29999"/>
        <dbReference type="ChEBI" id="CHEBI:30616"/>
        <dbReference type="ChEBI" id="CHEBI:83421"/>
        <dbReference type="ChEBI" id="CHEBI:456216"/>
        <dbReference type="EC" id="2.7.11.1"/>
    </reaction>
</comment>
<evidence type="ECO:0000256" key="3">
    <source>
        <dbReference type="ARBA" id="ARBA00022741"/>
    </source>
</evidence>
<evidence type="ECO:0000313" key="11">
    <source>
        <dbReference type="EMBL" id="TWT55115.1"/>
    </source>
</evidence>
<evidence type="ECO:0000256" key="5">
    <source>
        <dbReference type="ARBA" id="ARBA00022840"/>
    </source>
</evidence>
<feature type="region of interest" description="Disordered" evidence="9">
    <location>
        <begin position="292"/>
        <end position="311"/>
    </location>
</feature>
<evidence type="ECO:0000256" key="1">
    <source>
        <dbReference type="ARBA" id="ARBA00022527"/>
    </source>
</evidence>
<dbReference type="InterPro" id="IPR000719">
    <property type="entry name" value="Prot_kinase_dom"/>
</dbReference>
<dbReference type="InterPro" id="IPR008271">
    <property type="entry name" value="Ser/Thr_kinase_AS"/>
</dbReference>
<dbReference type="OrthoDB" id="9801841at2"/>
<dbReference type="GO" id="GO:0004674">
    <property type="term" value="F:protein serine/threonine kinase activity"/>
    <property type="evidence" value="ECO:0007669"/>
    <property type="project" value="UniProtKB-KW"/>
</dbReference>
<dbReference type="InterPro" id="IPR011009">
    <property type="entry name" value="Kinase-like_dom_sf"/>
</dbReference>
<dbReference type="GO" id="GO:0005524">
    <property type="term" value="F:ATP binding"/>
    <property type="evidence" value="ECO:0007669"/>
    <property type="project" value="UniProtKB-UniRule"/>
</dbReference>
<dbReference type="PROSITE" id="PS00107">
    <property type="entry name" value="PROTEIN_KINASE_ATP"/>
    <property type="match status" value="1"/>
</dbReference>
<sequence length="910" mass="100029">MKLYEMSAADLAIVDQLCLDYESQLRQAQERGTNAPSIEQFLDRYESDHGGKHRDELREELQSIYEEVVSSSSSSSTHSTHPPSDQQRSSGTGANGKAVDPDCPNASNNRDFQLPKIGDMLGRYTIQDVLGRGGMGVVYGASDHRLNRRVAIKTLTAEIARREDLTERFEREARAVAAISHPHIVELFDVGCFGGLPYAVMEFLDGVVLEDVLEQGRLPAKEVRRLGSQIADALATAHAAGVIHRDLKPQNIMLVKRGDSDSSIDSIETAKHDTETMMVKLFDFGLSRVPTDEVANDNGQSSQGRDDRTREGMILGTPGYMAPEQALGEPVTLSADIFSLGCILHEAFYGKRAFEGTTKSARIRAVITDVPQSDITRRSDDEPLAELIDQCLQKEASSRPANAMLIAKILRNASDSSIATLSAPRSDRMTRRAVMGLGIAGVAASTVSGLSYFFPADTSLAAIESVAVLSFDDGSSLSSESRPGFLSKPIGVSNLSRGDMLAGLLVHELSQLPNLRVPKFQPLRATTPDEFRELGERLGVEALLTGTIQKGTNGKPFLDLQLISQQTGNQIWGKRVPLVSGESLLSQTRIAAVVAKVVGCELSLTHWHDLTKCEKSFECLIDGELRSEPDSPEGLKRAIMCFQRAHEADPDFAAPLAGLALTSITVAAQLPREEAVETIIQARGYVDQASKIDGRSVEVRLADAMLKWQTREKYEDANRELMELEMKAPQRWQIHHQFGLLQLTLGKDDQAIEHLRQAQLLNPFSISVQADLIRARWFTGDVERALADARRLLQKAPDNKVVRGLLVDIYEQKGDFQSIMGLIPELAASSPEEYFETRPSTLADLPYTPFGDAVNEMIWAARSETLSEDHLADFLDADSRTPMIAFILAKHPALQAARQFERAKEILPHA</sequence>
<feature type="domain" description="Protein kinase" evidence="10">
    <location>
        <begin position="124"/>
        <end position="418"/>
    </location>
</feature>
<organism evidence="11 12">
    <name type="scientific">Rubripirellula amarantea</name>
    <dbReference type="NCBI Taxonomy" id="2527999"/>
    <lineage>
        <taxon>Bacteria</taxon>
        <taxon>Pseudomonadati</taxon>
        <taxon>Planctomycetota</taxon>
        <taxon>Planctomycetia</taxon>
        <taxon>Pirellulales</taxon>
        <taxon>Pirellulaceae</taxon>
        <taxon>Rubripirellula</taxon>
    </lineage>
</organism>
<feature type="region of interest" description="Disordered" evidence="9">
    <location>
        <begin position="65"/>
        <end position="111"/>
    </location>
</feature>
<keyword evidence="1" id="KW-0723">Serine/threonine-protein kinase</keyword>
<evidence type="ECO:0000256" key="2">
    <source>
        <dbReference type="ARBA" id="ARBA00022679"/>
    </source>
</evidence>
<dbReference type="Gene3D" id="1.10.510.10">
    <property type="entry name" value="Transferase(Phosphotransferase) domain 1"/>
    <property type="match status" value="1"/>
</dbReference>
<dbReference type="SUPFAM" id="SSF48452">
    <property type="entry name" value="TPR-like"/>
    <property type="match status" value="1"/>
</dbReference>
<evidence type="ECO:0000256" key="7">
    <source>
        <dbReference type="ARBA" id="ARBA00048679"/>
    </source>
</evidence>
<keyword evidence="3 8" id="KW-0547">Nucleotide-binding</keyword>
<comment type="catalytic activity">
    <reaction evidence="6">
        <text>L-threonyl-[protein] + ATP = O-phospho-L-threonyl-[protein] + ADP + H(+)</text>
        <dbReference type="Rhea" id="RHEA:46608"/>
        <dbReference type="Rhea" id="RHEA-COMP:11060"/>
        <dbReference type="Rhea" id="RHEA-COMP:11605"/>
        <dbReference type="ChEBI" id="CHEBI:15378"/>
        <dbReference type="ChEBI" id="CHEBI:30013"/>
        <dbReference type="ChEBI" id="CHEBI:30616"/>
        <dbReference type="ChEBI" id="CHEBI:61977"/>
        <dbReference type="ChEBI" id="CHEBI:456216"/>
        <dbReference type="EC" id="2.7.11.1"/>
    </reaction>
</comment>
<evidence type="ECO:0000313" key="12">
    <source>
        <dbReference type="Proteomes" id="UP000316598"/>
    </source>
</evidence>
<dbReference type="SMART" id="SM00220">
    <property type="entry name" value="S_TKc"/>
    <property type="match status" value="1"/>
</dbReference>
<name>A0A5C5WYX3_9BACT</name>
<keyword evidence="12" id="KW-1185">Reference proteome</keyword>
<gene>
    <name evidence="11" type="primary">pknB_16</name>
    <name evidence="11" type="ORF">Pla22_27690</name>
</gene>
<protein>
    <submittedName>
        <fullName evidence="11">Serine/threonine-protein kinase PknB</fullName>
        <ecNumber evidence="11">2.7.11.1</ecNumber>
    </submittedName>
</protein>
<evidence type="ECO:0000259" key="10">
    <source>
        <dbReference type="PROSITE" id="PS50011"/>
    </source>
</evidence>
<dbReference type="RefSeq" id="WP_146515044.1">
    <property type="nucleotide sequence ID" value="NZ_SJPI01000001.1"/>
</dbReference>
<evidence type="ECO:0000256" key="4">
    <source>
        <dbReference type="ARBA" id="ARBA00022777"/>
    </source>
</evidence>
<evidence type="ECO:0000256" key="8">
    <source>
        <dbReference type="PROSITE-ProRule" id="PRU10141"/>
    </source>
</evidence>
<dbReference type="InterPro" id="IPR017441">
    <property type="entry name" value="Protein_kinase_ATP_BS"/>
</dbReference>
<reference evidence="11 12" key="1">
    <citation type="submission" date="2019-02" db="EMBL/GenBank/DDBJ databases">
        <title>Deep-cultivation of Planctomycetes and their phenomic and genomic characterization uncovers novel biology.</title>
        <authorList>
            <person name="Wiegand S."/>
            <person name="Jogler M."/>
            <person name="Boedeker C."/>
            <person name="Pinto D."/>
            <person name="Vollmers J."/>
            <person name="Rivas-Marin E."/>
            <person name="Kohn T."/>
            <person name="Peeters S.H."/>
            <person name="Heuer A."/>
            <person name="Rast P."/>
            <person name="Oberbeckmann S."/>
            <person name="Bunk B."/>
            <person name="Jeske O."/>
            <person name="Meyerdierks A."/>
            <person name="Storesund J.E."/>
            <person name="Kallscheuer N."/>
            <person name="Luecker S."/>
            <person name="Lage O.M."/>
            <person name="Pohl T."/>
            <person name="Merkel B.J."/>
            <person name="Hornburger P."/>
            <person name="Mueller R.-W."/>
            <person name="Bruemmer F."/>
            <person name="Labrenz M."/>
            <person name="Spormann A.M."/>
            <person name="Op Den Camp H."/>
            <person name="Overmann J."/>
            <person name="Amann R."/>
            <person name="Jetten M.S.M."/>
            <person name="Mascher T."/>
            <person name="Medema M.H."/>
            <person name="Devos D.P."/>
            <person name="Kaster A.-K."/>
            <person name="Ovreas L."/>
            <person name="Rohde M."/>
            <person name="Galperin M.Y."/>
            <person name="Jogler C."/>
        </authorList>
    </citation>
    <scope>NUCLEOTIDE SEQUENCE [LARGE SCALE GENOMIC DNA]</scope>
    <source>
        <strain evidence="11 12">Pla22</strain>
    </source>
</reference>
<evidence type="ECO:0000256" key="6">
    <source>
        <dbReference type="ARBA" id="ARBA00047899"/>
    </source>
</evidence>
<keyword evidence="4 11" id="KW-0418">Kinase</keyword>
<dbReference type="PROSITE" id="PS00108">
    <property type="entry name" value="PROTEIN_KINASE_ST"/>
    <property type="match status" value="1"/>
</dbReference>
<feature type="binding site" evidence="8">
    <location>
        <position position="153"/>
    </location>
    <ligand>
        <name>ATP</name>
        <dbReference type="ChEBI" id="CHEBI:30616"/>
    </ligand>
</feature>
<dbReference type="GO" id="GO:0106310">
    <property type="term" value="F:protein serine kinase activity"/>
    <property type="evidence" value="ECO:0007669"/>
    <property type="project" value="RHEA"/>
</dbReference>
<dbReference type="AlphaFoldDB" id="A0A5C5WYX3"/>
<evidence type="ECO:0000256" key="9">
    <source>
        <dbReference type="SAM" id="MobiDB-lite"/>
    </source>
</evidence>
<dbReference type="PANTHER" id="PTHR43289:SF6">
    <property type="entry name" value="SERINE_THREONINE-PROTEIN KINASE NEKL-3"/>
    <property type="match status" value="1"/>
</dbReference>
<dbReference type="PANTHER" id="PTHR43289">
    <property type="entry name" value="MITOGEN-ACTIVATED PROTEIN KINASE KINASE KINASE 20-RELATED"/>
    <property type="match status" value="1"/>
</dbReference>
<accession>A0A5C5WYX3</accession>
<dbReference type="Pfam" id="PF00069">
    <property type="entry name" value="Pkinase"/>
    <property type="match status" value="1"/>
</dbReference>
<dbReference type="EC" id="2.7.11.1" evidence="11"/>
<dbReference type="SUPFAM" id="SSF56112">
    <property type="entry name" value="Protein kinase-like (PK-like)"/>
    <property type="match status" value="1"/>
</dbReference>
<dbReference type="FunFam" id="3.30.200.20:FF:000035">
    <property type="entry name" value="Serine/threonine protein kinase Stk1"/>
    <property type="match status" value="1"/>
</dbReference>
<dbReference type="Gene3D" id="1.25.40.10">
    <property type="entry name" value="Tetratricopeptide repeat domain"/>
    <property type="match status" value="1"/>
</dbReference>
<dbReference type="CDD" id="cd14014">
    <property type="entry name" value="STKc_PknB_like"/>
    <property type="match status" value="1"/>
</dbReference>
<dbReference type="EMBL" id="SJPI01000001">
    <property type="protein sequence ID" value="TWT55115.1"/>
    <property type="molecule type" value="Genomic_DNA"/>
</dbReference>